<protein>
    <submittedName>
        <fullName evidence="2">Uncharacterized protein</fullName>
    </submittedName>
</protein>
<sequence>MTAMTSKTAIGIAAAVLAMTSLAPSAQAATLPITEDFTVDCATGPDQSQTCWLGHWTFFSDPPEVVHARFTASPEHCSGIRAHIFYENQQEKTMVLKPGASTGVLVFHRNHYPGDKDYPSDQGVFITADGIKGGCNTGTLQSFGGKVEVW</sequence>
<gene>
    <name evidence="2" type="ORF">BST26_02865</name>
</gene>
<dbReference type="Proteomes" id="UP000192801">
    <property type="component" value="Unassembled WGS sequence"/>
</dbReference>
<comment type="caution">
    <text evidence="2">The sequence shown here is derived from an EMBL/GenBank/DDBJ whole genome shotgun (WGS) entry which is preliminary data.</text>
</comment>
<evidence type="ECO:0000313" key="3">
    <source>
        <dbReference type="Proteomes" id="UP000192801"/>
    </source>
</evidence>
<proteinExistence type="predicted"/>
<name>A0A1X0DLZ8_9MYCO</name>
<dbReference type="EMBL" id="MVHS01000004">
    <property type="protein sequence ID" value="ORA73357.1"/>
    <property type="molecule type" value="Genomic_DNA"/>
</dbReference>
<keyword evidence="1" id="KW-0732">Signal</keyword>
<reference evidence="2 3" key="1">
    <citation type="submission" date="2016-12" db="EMBL/GenBank/DDBJ databases">
        <title>The new phylogeny of genus Mycobacterium.</title>
        <authorList>
            <person name="Tortoli E."/>
            <person name="Trovato A."/>
            <person name="Cirillo D.M."/>
        </authorList>
    </citation>
    <scope>NUCLEOTIDE SEQUENCE [LARGE SCALE GENOMIC DNA]</scope>
    <source>
        <strain evidence="2 3">DSM 45130</strain>
    </source>
</reference>
<organism evidence="2 3">
    <name type="scientific">Mycolicibacterium insubricum</name>
    <dbReference type="NCBI Taxonomy" id="444597"/>
    <lineage>
        <taxon>Bacteria</taxon>
        <taxon>Bacillati</taxon>
        <taxon>Actinomycetota</taxon>
        <taxon>Actinomycetes</taxon>
        <taxon>Mycobacteriales</taxon>
        <taxon>Mycobacteriaceae</taxon>
        <taxon>Mycolicibacterium</taxon>
    </lineage>
</organism>
<accession>A0A1X0DLZ8</accession>
<evidence type="ECO:0000256" key="1">
    <source>
        <dbReference type="SAM" id="SignalP"/>
    </source>
</evidence>
<evidence type="ECO:0000313" key="2">
    <source>
        <dbReference type="EMBL" id="ORA73357.1"/>
    </source>
</evidence>
<feature type="signal peptide" evidence="1">
    <location>
        <begin position="1"/>
        <end position="28"/>
    </location>
</feature>
<dbReference type="AlphaFoldDB" id="A0A1X0DLZ8"/>
<keyword evidence="3" id="KW-1185">Reference proteome</keyword>
<feature type="chain" id="PRO_5012122820" evidence="1">
    <location>
        <begin position="29"/>
        <end position="150"/>
    </location>
</feature>